<dbReference type="Gene3D" id="3.80.10.10">
    <property type="entry name" value="Ribonuclease Inhibitor"/>
    <property type="match status" value="2"/>
</dbReference>
<dbReference type="Proteomes" id="UP000256388">
    <property type="component" value="Unassembled WGS sequence"/>
</dbReference>
<dbReference type="InterPro" id="IPR003591">
    <property type="entry name" value="Leu-rich_rpt_typical-subtyp"/>
</dbReference>
<reference evidence="3 4" key="1">
    <citation type="submission" date="2018-08" db="EMBL/GenBank/DDBJ databases">
        <title>Genomic Encyclopedia of Type Strains, Phase IV (KMG-IV): sequencing the most valuable type-strain genomes for metagenomic binning, comparative biology and taxonomic classification.</title>
        <authorList>
            <person name="Goeker M."/>
        </authorList>
    </citation>
    <scope>NUCLEOTIDE SEQUENCE [LARGE SCALE GENOMIC DNA]</scope>
    <source>
        <strain evidence="3 4">DSM 23923</strain>
    </source>
</reference>
<protein>
    <submittedName>
        <fullName evidence="3">Leucine rich repeat (LRR) protein</fullName>
    </submittedName>
</protein>
<accession>A0A347ZUA6</accession>
<dbReference type="InterPro" id="IPR032675">
    <property type="entry name" value="LRR_dom_sf"/>
</dbReference>
<dbReference type="PROSITE" id="PS51450">
    <property type="entry name" value="LRR"/>
    <property type="match status" value="5"/>
</dbReference>
<dbReference type="AlphaFoldDB" id="A0A347ZUA6"/>
<keyword evidence="1" id="KW-0433">Leucine-rich repeat</keyword>
<dbReference type="SMART" id="SM00369">
    <property type="entry name" value="LRR_TYP"/>
    <property type="match status" value="4"/>
</dbReference>
<dbReference type="RefSeq" id="WP_116223704.1">
    <property type="nucleotide sequence ID" value="NZ_AP018437.1"/>
</dbReference>
<dbReference type="SMART" id="SM00365">
    <property type="entry name" value="LRR_SD22"/>
    <property type="match status" value="4"/>
</dbReference>
<evidence type="ECO:0000313" key="4">
    <source>
        <dbReference type="Proteomes" id="UP000256388"/>
    </source>
</evidence>
<keyword evidence="2" id="KW-0677">Repeat</keyword>
<dbReference type="PANTHER" id="PTHR46652">
    <property type="entry name" value="LEUCINE-RICH REPEAT AND IQ DOMAIN-CONTAINING PROTEIN 1-RELATED"/>
    <property type="match status" value="1"/>
</dbReference>
<proteinExistence type="predicted"/>
<sequence length="1004" mass="113124">MKKMTRPLLICLVLFTLFSLSGCVKTEMKQEAFSFIPQEIQPIEENPFLLLADISPELGLHILDVQKPKMDEINNSTDVVNTILDSAQQVADLQSSDLVNSVYLETGNNPVNKSVTDENGYLRALIQRDAAKENNPDQENGGNLWGDLYLSAVQELTLEAGTLEDSSNCALLIKYRISGVDDGHSFGFSNSNIFVNIFEDNNGGLHFGSNDEENQYGFSVNNTNDEYMNVMKPSDNEWFYALMAMDERLGYRFITWQETNPANHAFYAIDLSDIFEPDSEMQGQNIWADIAFNSHGNEASLDIESIAVYDFDHFIDIQNSDPSDNPEIFTYSDDQEKYELAVQLFEAKDYYNAYTLFNELEGYDTGNYLAECERLLKTVQIENPHIAGKVKKALKELGMPVGRYLYVFQAEELESLDFSACRIDDLDFIRNFPNLKELNLAENGIWDLTPLRDLSSLTSLSLAKNNVSDVTPLKDLPDLQVLDLSDNLLEDVSALNSLTSLKGLDLSTNDLYSIDGLNNLVNLETADLSYNLISSISALENSPLKELNILNTDINDLNAIANFSELETLYAGFRYIWKGNESYLLTKKYEMDNHFFDGLYGLEALVGHDKLKKLYLARVVNEEPLEFVAMLTNLESLSFHQYSGANDPNVLGSLVNLKELALDSAGIGFYDVSFLSNLTKLERLSIGTFCHVEDLSVISGLTNLQELRMYKYGEDLSFLKGLNNLRLLQLIHWEGIDDYSPLLGLENLEYLDLQEMTINDLSVLSQLENLKFLKMDSAEINNIKDVSQLKNLEYFLLRNPQITGDYLPENFNVHLFAGLSHLKFAAMHAGAQEGNAYDLGDPNFLDIIEELPDRGIKEPEYDYYWISNQEDAQRFKDYAGSHNLVLDGQFNSNGESIKLTIPKNVRNLYIFSESDQPVRLELDAVNNKGLQRLVIGFIDVSRDDPDGFGHGNFIIENLDGLSGCTNLKEVYINSTEIGDTSALAGSEKLEIVEMNGKDRTASFK</sequence>
<comment type="caution">
    <text evidence="3">The sequence shown here is derived from an EMBL/GenBank/DDBJ whole genome shotgun (WGS) entry which is preliminary data.</text>
</comment>
<name>A0A347ZUA6_9CHLR</name>
<dbReference type="InterPro" id="IPR050836">
    <property type="entry name" value="SDS22/Internalin_LRR"/>
</dbReference>
<dbReference type="InterPro" id="IPR001611">
    <property type="entry name" value="Leu-rich_rpt"/>
</dbReference>
<dbReference type="SUPFAM" id="SSF52058">
    <property type="entry name" value="L domain-like"/>
    <property type="match status" value="2"/>
</dbReference>
<evidence type="ECO:0000313" key="3">
    <source>
        <dbReference type="EMBL" id="REG10528.1"/>
    </source>
</evidence>
<dbReference type="Pfam" id="PF12799">
    <property type="entry name" value="LRR_4"/>
    <property type="match status" value="2"/>
</dbReference>
<dbReference type="PROSITE" id="PS51257">
    <property type="entry name" value="PROKAR_LIPOPROTEIN"/>
    <property type="match status" value="1"/>
</dbReference>
<keyword evidence="4" id="KW-1185">Reference proteome</keyword>
<evidence type="ECO:0000256" key="2">
    <source>
        <dbReference type="ARBA" id="ARBA00022737"/>
    </source>
</evidence>
<dbReference type="InterPro" id="IPR025875">
    <property type="entry name" value="Leu-rich_rpt_4"/>
</dbReference>
<dbReference type="OrthoDB" id="515347at2"/>
<dbReference type="PANTHER" id="PTHR46652:SF3">
    <property type="entry name" value="LEUCINE-RICH REPEAT-CONTAINING PROTEIN 9"/>
    <property type="match status" value="1"/>
</dbReference>
<organism evidence="3 4">
    <name type="scientific">Pelolinea submarina</name>
    <dbReference type="NCBI Taxonomy" id="913107"/>
    <lineage>
        <taxon>Bacteria</taxon>
        <taxon>Bacillati</taxon>
        <taxon>Chloroflexota</taxon>
        <taxon>Anaerolineae</taxon>
        <taxon>Anaerolineales</taxon>
        <taxon>Anaerolineaceae</taxon>
        <taxon>Pelolinea</taxon>
    </lineage>
</organism>
<evidence type="ECO:0000256" key="1">
    <source>
        <dbReference type="ARBA" id="ARBA00022614"/>
    </source>
</evidence>
<gene>
    <name evidence="3" type="ORF">DFR64_0387</name>
</gene>
<dbReference type="EMBL" id="QUMS01000001">
    <property type="protein sequence ID" value="REG10528.1"/>
    <property type="molecule type" value="Genomic_DNA"/>
</dbReference>